<dbReference type="GO" id="GO:0016787">
    <property type="term" value="F:hydrolase activity"/>
    <property type="evidence" value="ECO:0007669"/>
    <property type="project" value="UniProtKB-KW"/>
</dbReference>
<dbReference type="EMBL" id="JBHULB010000008">
    <property type="protein sequence ID" value="MFD2586987.1"/>
    <property type="molecule type" value="Genomic_DNA"/>
</dbReference>
<reference evidence="4" key="1">
    <citation type="journal article" date="2019" name="Int. J. Syst. Evol. Microbiol.">
        <title>The Global Catalogue of Microorganisms (GCM) 10K type strain sequencing project: providing services to taxonomists for standard genome sequencing and annotation.</title>
        <authorList>
            <consortium name="The Broad Institute Genomics Platform"/>
            <consortium name="The Broad Institute Genome Sequencing Center for Infectious Disease"/>
            <person name="Wu L."/>
            <person name="Ma J."/>
        </authorList>
    </citation>
    <scope>NUCLEOTIDE SEQUENCE [LARGE SCALE GENOMIC DNA]</scope>
    <source>
        <strain evidence="4">KCTC 52368</strain>
    </source>
</reference>
<evidence type="ECO:0000313" key="3">
    <source>
        <dbReference type="EMBL" id="MFD2586987.1"/>
    </source>
</evidence>
<dbReference type="InterPro" id="IPR050272">
    <property type="entry name" value="Isochorismatase-like_hydrls"/>
</dbReference>
<dbReference type="EC" id="3.-.-.-" evidence="3"/>
<keyword evidence="4" id="KW-1185">Reference proteome</keyword>
<dbReference type="Pfam" id="PF00857">
    <property type="entry name" value="Isochorismatase"/>
    <property type="match status" value="1"/>
</dbReference>
<evidence type="ECO:0000259" key="2">
    <source>
        <dbReference type="Pfam" id="PF00857"/>
    </source>
</evidence>
<dbReference type="CDD" id="cd01014">
    <property type="entry name" value="nicotinamidase_related"/>
    <property type="match status" value="1"/>
</dbReference>
<name>A0ABW5MUG4_9FLAO</name>
<keyword evidence="1 3" id="KW-0378">Hydrolase</keyword>
<dbReference type="PANTHER" id="PTHR43540:SF1">
    <property type="entry name" value="ISOCHORISMATASE HYDROLASE"/>
    <property type="match status" value="1"/>
</dbReference>
<dbReference type="Proteomes" id="UP001597526">
    <property type="component" value="Unassembled WGS sequence"/>
</dbReference>
<protein>
    <submittedName>
        <fullName evidence="3">Cysteine hydrolase family protein</fullName>
        <ecNumber evidence="3">3.-.-.-</ecNumber>
    </submittedName>
</protein>
<evidence type="ECO:0000256" key="1">
    <source>
        <dbReference type="ARBA" id="ARBA00022801"/>
    </source>
</evidence>
<comment type="caution">
    <text evidence="3">The sequence shown here is derived from an EMBL/GenBank/DDBJ whole genome shotgun (WGS) entry which is preliminary data.</text>
</comment>
<dbReference type="InterPro" id="IPR036380">
    <property type="entry name" value="Isochorismatase-like_sf"/>
</dbReference>
<dbReference type="SUPFAM" id="SSF52499">
    <property type="entry name" value="Isochorismatase-like hydrolases"/>
    <property type="match status" value="1"/>
</dbReference>
<dbReference type="RefSeq" id="WP_377766540.1">
    <property type="nucleotide sequence ID" value="NZ_JBHULB010000008.1"/>
</dbReference>
<dbReference type="Gene3D" id="3.40.50.850">
    <property type="entry name" value="Isochorismatase-like"/>
    <property type="match status" value="1"/>
</dbReference>
<proteinExistence type="predicted"/>
<accession>A0ABW5MUG4</accession>
<dbReference type="PANTHER" id="PTHR43540">
    <property type="entry name" value="PEROXYUREIDOACRYLATE/UREIDOACRYLATE AMIDOHYDROLASE-RELATED"/>
    <property type="match status" value="1"/>
</dbReference>
<gene>
    <name evidence="3" type="ORF">ACFSQJ_08595</name>
</gene>
<dbReference type="InterPro" id="IPR000868">
    <property type="entry name" value="Isochorismatase-like_dom"/>
</dbReference>
<feature type="domain" description="Isochorismatase-like" evidence="2">
    <location>
        <begin position="9"/>
        <end position="182"/>
    </location>
</feature>
<evidence type="ECO:0000313" key="4">
    <source>
        <dbReference type="Proteomes" id="UP001597526"/>
    </source>
</evidence>
<organism evidence="3 4">
    <name type="scientific">Croceitalea marina</name>
    <dbReference type="NCBI Taxonomy" id="1775166"/>
    <lineage>
        <taxon>Bacteria</taxon>
        <taxon>Pseudomonadati</taxon>
        <taxon>Bacteroidota</taxon>
        <taxon>Flavobacteriia</taxon>
        <taxon>Flavobacteriales</taxon>
        <taxon>Flavobacteriaceae</taxon>
        <taxon>Croceitalea</taxon>
    </lineage>
</organism>
<sequence length="188" mass="20908">MNLAQKKPALLLIDIQKGFENEAHWGGNRNNRDAEEKCALLLEKWRSLKLPVFHVMHGSQDSNSPLHPTKPGFELHDLIKPNQDEPLIVKDVNSAFIGTDLEDQLKEKNISTLVIAGLTTNHCISTTTRMAGNLDFKTYLVSDATATFDRIGLNGEVFDAELIHQTALASLNEEFATVVTMNTLLNDL</sequence>